<comment type="caution">
    <text evidence="5">The sequence shown here is derived from an EMBL/GenBank/DDBJ whole genome shotgun (WGS) entry which is preliminary data.</text>
</comment>
<comment type="similarity">
    <text evidence="1">Belongs to the ABC transporter superfamily.</text>
</comment>
<accession>A0ABS6WB29</accession>
<dbReference type="InterPro" id="IPR003593">
    <property type="entry name" value="AAA+_ATPase"/>
</dbReference>
<proteinExistence type="inferred from homology"/>
<dbReference type="InterPro" id="IPR017911">
    <property type="entry name" value="MacB-like_ATP-bd"/>
</dbReference>
<dbReference type="SMART" id="SM00382">
    <property type="entry name" value="AAA"/>
    <property type="match status" value="1"/>
</dbReference>
<protein>
    <submittedName>
        <fullName evidence="5">ABC transporter ATP-binding protein</fullName>
    </submittedName>
</protein>
<keyword evidence="5" id="KW-0067">ATP-binding</keyword>
<dbReference type="PANTHER" id="PTHR24220">
    <property type="entry name" value="IMPORT ATP-BINDING PROTEIN"/>
    <property type="match status" value="1"/>
</dbReference>
<evidence type="ECO:0000313" key="5">
    <source>
        <dbReference type="EMBL" id="MBW3083711.1"/>
    </source>
</evidence>
<dbReference type="InterPro" id="IPR003439">
    <property type="entry name" value="ABC_transporter-like_ATP-bd"/>
</dbReference>
<name>A0ABS6WB29_9BIFI</name>
<dbReference type="CDD" id="cd03255">
    <property type="entry name" value="ABC_MJ0796_LolCDE_FtsE"/>
    <property type="match status" value="1"/>
</dbReference>
<dbReference type="GO" id="GO:0005524">
    <property type="term" value="F:ATP binding"/>
    <property type="evidence" value="ECO:0007669"/>
    <property type="project" value="UniProtKB-KW"/>
</dbReference>
<dbReference type="EMBL" id="JAHBBD010000033">
    <property type="protein sequence ID" value="MBW3083711.1"/>
    <property type="molecule type" value="Genomic_DNA"/>
</dbReference>
<evidence type="ECO:0000256" key="3">
    <source>
        <dbReference type="SAM" id="MobiDB-lite"/>
    </source>
</evidence>
<reference evidence="5 6" key="1">
    <citation type="submission" date="2021-05" db="EMBL/GenBank/DDBJ databases">
        <title>Phylogenetic classification of ten novel species belonging to the genus Bifidobacterium comprising B. colchicus sp. nov., B. abeli sp. nov., B. bicoloris sp. nov., B. guerezis sp. nov., B. rosaliae sp. nov., B. santillanensis sp. nov., B. argentati sp. nov., B. amazzoni sp. nov., B. pluviali sp. nov., and B. pinnaculum sp. nov.</title>
        <authorList>
            <person name="Lugli G.A."/>
            <person name="Ruiz Garcia L."/>
            <person name="Margolles A."/>
            <person name="Ventura M."/>
        </authorList>
    </citation>
    <scope>NUCLEOTIDE SEQUENCE [LARGE SCALE GENOMIC DNA]</scope>
    <source>
        <strain evidence="5 6">6T3</strain>
    </source>
</reference>
<sequence length="257" mass="27772">MPPREGDGPAPVLVMEHVSYRYAKGGKLVVRDINREFQAGTVTAIVGPSGAGKTTVLSLLSGLTSPSEGRVVYRGEDLATLDRYRFRSHDIGVIFQSFNLLPALSVEENITLSMQASGKRFDRPRHEVVMGLLAKVRLSPDYAGERILHLSGGEQQRVAIARALSYDPGVILADEPTGNLDLGTQDDIMAIFRSLAHDEGKCVIIVTHSPQVAQRSDEVFELARPRRRAADHATGHAADQAIGHTTGRGTGVTQAMP</sequence>
<feature type="domain" description="ABC transporter" evidence="4">
    <location>
        <begin position="13"/>
        <end position="249"/>
    </location>
</feature>
<evidence type="ECO:0000256" key="1">
    <source>
        <dbReference type="ARBA" id="ARBA00005417"/>
    </source>
</evidence>
<gene>
    <name evidence="5" type="ORF">KIH73_10180</name>
</gene>
<evidence type="ECO:0000313" key="6">
    <source>
        <dbReference type="Proteomes" id="UP000812844"/>
    </source>
</evidence>
<dbReference type="InterPro" id="IPR015854">
    <property type="entry name" value="ABC_transpr_LolD-like"/>
</dbReference>
<dbReference type="Pfam" id="PF00005">
    <property type="entry name" value="ABC_tran"/>
    <property type="match status" value="1"/>
</dbReference>
<dbReference type="RefSeq" id="WP_219083175.1">
    <property type="nucleotide sequence ID" value="NZ_JAHBBD010000033.1"/>
</dbReference>
<keyword evidence="6" id="KW-1185">Reference proteome</keyword>
<dbReference type="InterPro" id="IPR017871">
    <property type="entry name" value="ABC_transporter-like_CS"/>
</dbReference>
<evidence type="ECO:0000256" key="2">
    <source>
        <dbReference type="ARBA" id="ARBA00022448"/>
    </source>
</evidence>
<organism evidence="5 6">
    <name type="scientific">Bifidobacterium phasiani</name>
    <dbReference type="NCBI Taxonomy" id="2834431"/>
    <lineage>
        <taxon>Bacteria</taxon>
        <taxon>Bacillati</taxon>
        <taxon>Actinomycetota</taxon>
        <taxon>Actinomycetes</taxon>
        <taxon>Bifidobacteriales</taxon>
        <taxon>Bifidobacteriaceae</taxon>
        <taxon>Bifidobacterium</taxon>
    </lineage>
</organism>
<keyword evidence="2" id="KW-0813">Transport</keyword>
<dbReference type="Proteomes" id="UP000812844">
    <property type="component" value="Unassembled WGS sequence"/>
</dbReference>
<dbReference type="PANTHER" id="PTHR24220:SF689">
    <property type="entry name" value="LIPOPROTEIN-RELEASING SYSTEM ATP-BINDING PROTEIN LOLD"/>
    <property type="match status" value="1"/>
</dbReference>
<keyword evidence="5" id="KW-0547">Nucleotide-binding</keyword>
<evidence type="ECO:0000259" key="4">
    <source>
        <dbReference type="PROSITE" id="PS50893"/>
    </source>
</evidence>
<dbReference type="PROSITE" id="PS50893">
    <property type="entry name" value="ABC_TRANSPORTER_2"/>
    <property type="match status" value="1"/>
</dbReference>
<dbReference type="PROSITE" id="PS00211">
    <property type="entry name" value="ABC_TRANSPORTER_1"/>
    <property type="match status" value="1"/>
</dbReference>
<feature type="region of interest" description="Disordered" evidence="3">
    <location>
        <begin position="230"/>
        <end position="257"/>
    </location>
</feature>